<dbReference type="SUPFAM" id="SSF50249">
    <property type="entry name" value="Nucleic acid-binding proteins"/>
    <property type="match status" value="1"/>
</dbReference>
<dbReference type="GO" id="GO:0003676">
    <property type="term" value="F:nucleic acid binding"/>
    <property type="evidence" value="ECO:0007669"/>
    <property type="project" value="InterPro"/>
</dbReference>
<reference evidence="2" key="1">
    <citation type="submission" date="2016-10" db="EMBL/GenBank/DDBJ databases">
        <authorList>
            <person name="de Groot N.N."/>
        </authorList>
    </citation>
    <scope>NUCLEOTIDE SEQUENCE</scope>
</reference>
<sequence>MQGIVIQYNTEKGFGFIKSKEQEENIFIHALALLGASPAGLLAQKFFRHKTVKGSFQIVYWVIVLIQVGVLVYIFK</sequence>
<keyword evidence="1" id="KW-1133">Transmembrane helix</keyword>
<keyword evidence="1" id="KW-0812">Transmembrane</keyword>
<keyword evidence="1" id="KW-0472">Membrane</keyword>
<proteinExistence type="predicted"/>
<name>A0A1W1D011_9ZZZZ</name>
<dbReference type="Gene3D" id="2.40.50.140">
    <property type="entry name" value="Nucleic acid-binding proteins"/>
    <property type="match status" value="1"/>
</dbReference>
<dbReference type="PIRSF" id="PIRSF002599">
    <property type="entry name" value="Cold_shock_A"/>
    <property type="match status" value="1"/>
</dbReference>
<dbReference type="AlphaFoldDB" id="A0A1W1D011"/>
<feature type="transmembrane region" description="Helical" evidence="1">
    <location>
        <begin position="58"/>
        <end position="75"/>
    </location>
</feature>
<dbReference type="EMBL" id="FPHM01000227">
    <property type="protein sequence ID" value="SFV71305.1"/>
    <property type="molecule type" value="Genomic_DNA"/>
</dbReference>
<feature type="transmembrane region" description="Helical" evidence="1">
    <location>
        <begin position="26"/>
        <end position="46"/>
    </location>
</feature>
<evidence type="ECO:0000313" key="2">
    <source>
        <dbReference type="EMBL" id="SFV71305.1"/>
    </source>
</evidence>
<accession>A0A1W1D011</accession>
<evidence type="ECO:0000256" key="1">
    <source>
        <dbReference type="SAM" id="Phobius"/>
    </source>
</evidence>
<protein>
    <submittedName>
        <fullName evidence="2">Uncharacterized protein</fullName>
    </submittedName>
</protein>
<organism evidence="2">
    <name type="scientific">hydrothermal vent metagenome</name>
    <dbReference type="NCBI Taxonomy" id="652676"/>
    <lineage>
        <taxon>unclassified sequences</taxon>
        <taxon>metagenomes</taxon>
        <taxon>ecological metagenomes</taxon>
    </lineage>
</organism>
<dbReference type="Pfam" id="PF06961">
    <property type="entry name" value="DUF1294"/>
    <property type="match status" value="1"/>
</dbReference>
<dbReference type="InterPro" id="IPR012340">
    <property type="entry name" value="NA-bd_OB-fold"/>
</dbReference>
<dbReference type="InterPro" id="IPR012156">
    <property type="entry name" value="Cold_shock_CspA"/>
</dbReference>
<gene>
    <name evidence="2" type="ORF">MNB_SV-13-58</name>
</gene>
<dbReference type="InterPro" id="IPR010718">
    <property type="entry name" value="DUF1294"/>
</dbReference>